<dbReference type="InterPro" id="IPR045518">
    <property type="entry name" value="2EXR"/>
</dbReference>
<dbReference type="OrthoDB" id="3513892at2759"/>
<accession>A0A2J6SNI3</accession>
<evidence type="ECO:0000256" key="1">
    <source>
        <dbReference type="SAM" id="MobiDB-lite"/>
    </source>
</evidence>
<name>A0A2J6SNI3_9HELO</name>
<dbReference type="Pfam" id="PF20150">
    <property type="entry name" value="2EXR"/>
    <property type="match status" value="1"/>
</dbReference>
<protein>
    <recommendedName>
        <fullName evidence="2">2EXR domain-containing protein</fullName>
    </recommendedName>
</protein>
<dbReference type="PANTHER" id="PTHR35910:SF6">
    <property type="entry name" value="2EXR DOMAIN-CONTAINING PROTEIN"/>
    <property type="match status" value="1"/>
</dbReference>
<proteinExistence type="predicted"/>
<keyword evidence="4" id="KW-1185">Reference proteome</keyword>
<dbReference type="EMBL" id="KZ613912">
    <property type="protein sequence ID" value="PMD52329.1"/>
    <property type="molecule type" value="Genomic_DNA"/>
</dbReference>
<feature type="compositionally biased region" description="Acidic residues" evidence="1">
    <location>
        <begin position="264"/>
        <end position="301"/>
    </location>
</feature>
<evidence type="ECO:0000313" key="3">
    <source>
        <dbReference type="EMBL" id="PMD52329.1"/>
    </source>
</evidence>
<dbReference type="AlphaFoldDB" id="A0A2J6SNI3"/>
<gene>
    <name evidence="3" type="ORF">K444DRAFT_669906</name>
</gene>
<feature type="region of interest" description="Disordered" evidence="1">
    <location>
        <begin position="256"/>
        <end position="321"/>
    </location>
</feature>
<evidence type="ECO:0000313" key="4">
    <source>
        <dbReference type="Proteomes" id="UP000235371"/>
    </source>
</evidence>
<dbReference type="Proteomes" id="UP000235371">
    <property type="component" value="Unassembled WGS sequence"/>
</dbReference>
<dbReference type="RefSeq" id="XP_024729233.1">
    <property type="nucleotide sequence ID" value="XM_024887573.1"/>
</dbReference>
<dbReference type="InParanoid" id="A0A2J6SNI3"/>
<dbReference type="GeneID" id="36595649"/>
<sequence>MSDNPRTLNSFTLFPNLPFELRCLIWETSCESRTVEISYDSDDGFLSNVSPPTALEVCQESRNHLLNNYPLCFGSIYHPAKIRFNFSIDTLYMDSSLEEDMAHVFSTFRDREISGLKYLALDTYYGNAPTDDDFDPFEGVQRAVKSLTGLREMLIVFHVDNLSPRIISCGGDHNLSLFDKLPSDLADSKFDLPSLSVLSLKDFEDWELQVPFRPIYGWRRCPDNDDIMASPRAFFGGDFDSDDDSDREWGGIPFPIALGMGMFDPDDEDSDMDDGEDDDEEEDETTDDEMPDLGSDSDDEMPGLGSVSESEEGRSEAASLD</sequence>
<reference evidence="3 4" key="1">
    <citation type="submission" date="2016-04" db="EMBL/GenBank/DDBJ databases">
        <title>A degradative enzymes factory behind the ericoid mycorrhizal symbiosis.</title>
        <authorList>
            <consortium name="DOE Joint Genome Institute"/>
            <person name="Martino E."/>
            <person name="Morin E."/>
            <person name="Grelet G."/>
            <person name="Kuo A."/>
            <person name="Kohler A."/>
            <person name="Daghino S."/>
            <person name="Barry K."/>
            <person name="Choi C."/>
            <person name="Cichocki N."/>
            <person name="Clum A."/>
            <person name="Copeland A."/>
            <person name="Hainaut M."/>
            <person name="Haridas S."/>
            <person name="Labutti K."/>
            <person name="Lindquist E."/>
            <person name="Lipzen A."/>
            <person name="Khouja H.-R."/>
            <person name="Murat C."/>
            <person name="Ohm R."/>
            <person name="Olson A."/>
            <person name="Spatafora J."/>
            <person name="Veneault-Fourrey C."/>
            <person name="Henrissat B."/>
            <person name="Grigoriev I."/>
            <person name="Martin F."/>
            <person name="Perotto S."/>
        </authorList>
    </citation>
    <scope>NUCLEOTIDE SEQUENCE [LARGE SCALE GENOMIC DNA]</scope>
    <source>
        <strain evidence="3 4">E</strain>
    </source>
</reference>
<feature type="domain" description="2EXR" evidence="2">
    <location>
        <begin position="11"/>
        <end position="91"/>
    </location>
</feature>
<organism evidence="3 4">
    <name type="scientific">Hyaloscypha bicolor E</name>
    <dbReference type="NCBI Taxonomy" id="1095630"/>
    <lineage>
        <taxon>Eukaryota</taxon>
        <taxon>Fungi</taxon>
        <taxon>Dikarya</taxon>
        <taxon>Ascomycota</taxon>
        <taxon>Pezizomycotina</taxon>
        <taxon>Leotiomycetes</taxon>
        <taxon>Helotiales</taxon>
        <taxon>Hyaloscyphaceae</taxon>
        <taxon>Hyaloscypha</taxon>
        <taxon>Hyaloscypha bicolor</taxon>
    </lineage>
</organism>
<dbReference type="PANTHER" id="PTHR35910">
    <property type="entry name" value="2EXR DOMAIN-CONTAINING PROTEIN"/>
    <property type="match status" value="1"/>
</dbReference>
<evidence type="ECO:0000259" key="2">
    <source>
        <dbReference type="Pfam" id="PF20150"/>
    </source>
</evidence>